<evidence type="ECO:0000313" key="2">
    <source>
        <dbReference type="EMBL" id="KAK0505521.1"/>
    </source>
</evidence>
<name>A0AA39QPF7_9AGAR</name>
<dbReference type="EMBL" id="JAUEPU010000002">
    <property type="protein sequence ID" value="KAK0505521.1"/>
    <property type="molecule type" value="Genomic_DNA"/>
</dbReference>
<sequence length="254" mass="27745">MEQQQPSSTQDILIPSPNTALPPTEITMAQILNYFQMPDGLLDKSEEEGLYAEVYAMLKEEHHFFFKRNYSPVVKKLIRSASNSCSACVSHVKHKAFYTIFRALLPPSAAVKGFVPFSDPVCQQILGFNAQKKLTNTMISDTSRYLLRCYKYHGKEGVIAFAAIIDFARPVMFSLGTNILINMVVNETIAHNSELESAATADVAVDELVGSVAGVTLDTTTSLETGPTATGPENRSQIDVMETAGTVPSEGSKL</sequence>
<reference evidence="2" key="1">
    <citation type="submission" date="2023-06" db="EMBL/GenBank/DDBJ databases">
        <authorList>
            <consortium name="Lawrence Berkeley National Laboratory"/>
            <person name="Ahrendt S."/>
            <person name="Sahu N."/>
            <person name="Indic B."/>
            <person name="Wong-Bajracharya J."/>
            <person name="Merenyi Z."/>
            <person name="Ke H.-M."/>
            <person name="Monk M."/>
            <person name="Kocsube S."/>
            <person name="Drula E."/>
            <person name="Lipzen A."/>
            <person name="Balint B."/>
            <person name="Henrissat B."/>
            <person name="Andreopoulos B."/>
            <person name="Martin F.M."/>
            <person name="Harder C.B."/>
            <person name="Rigling D."/>
            <person name="Ford K.L."/>
            <person name="Foster G.D."/>
            <person name="Pangilinan J."/>
            <person name="Papanicolaou A."/>
            <person name="Barry K."/>
            <person name="LaButti K."/>
            <person name="Viragh M."/>
            <person name="Koriabine M."/>
            <person name="Yan M."/>
            <person name="Riley R."/>
            <person name="Champramary S."/>
            <person name="Plett K.L."/>
            <person name="Tsai I.J."/>
            <person name="Slot J."/>
            <person name="Sipos G."/>
            <person name="Plett J."/>
            <person name="Nagy L.G."/>
            <person name="Grigoriev I.V."/>
        </authorList>
    </citation>
    <scope>NUCLEOTIDE SEQUENCE</scope>
    <source>
        <strain evidence="2">HWK02</strain>
    </source>
</reference>
<comment type="caution">
    <text evidence="2">The sequence shown here is derived from an EMBL/GenBank/DDBJ whole genome shotgun (WGS) entry which is preliminary data.</text>
</comment>
<dbReference type="AlphaFoldDB" id="A0AA39QPF7"/>
<evidence type="ECO:0000256" key="1">
    <source>
        <dbReference type="SAM" id="MobiDB-lite"/>
    </source>
</evidence>
<proteinExistence type="predicted"/>
<evidence type="ECO:0000313" key="3">
    <source>
        <dbReference type="Proteomes" id="UP001175228"/>
    </source>
</evidence>
<feature type="compositionally biased region" description="Polar residues" evidence="1">
    <location>
        <begin position="220"/>
        <end position="237"/>
    </location>
</feature>
<organism evidence="2 3">
    <name type="scientific">Armillaria luteobubalina</name>
    <dbReference type="NCBI Taxonomy" id="153913"/>
    <lineage>
        <taxon>Eukaryota</taxon>
        <taxon>Fungi</taxon>
        <taxon>Dikarya</taxon>
        <taxon>Basidiomycota</taxon>
        <taxon>Agaricomycotina</taxon>
        <taxon>Agaricomycetes</taxon>
        <taxon>Agaricomycetidae</taxon>
        <taxon>Agaricales</taxon>
        <taxon>Marasmiineae</taxon>
        <taxon>Physalacriaceae</taxon>
        <taxon>Armillaria</taxon>
    </lineage>
</organism>
<accession>A0AA39QPF7</accession>
<gene>
    <name evidence="2" type="ORF">EDD18DRAFT_1098868</name>
</gene>
<dbReference type="Proteomes" id="UP001175228">
    <property type="component" value="Unassembled WGS sequence"/>
</dbReference>
<protein>
    <submittedName>
        <fullName evidence="2">Uncharacterized protein</fullName>
    </submittedName>
</protein>
<feature type="region of interest" description="Disordered" evidence="1">
    <location>
        <begin position="220"/>
        <end position="254"/>
    </location>
</feature>
<keyword evidence="3" id="KW-1185">Reference proteome</keyword>